<dbReference type="Gene3D" id="3.10.180.10">
    <property type="entry name" value="2,3-Dihydroxybiphenyl 1,2-Dioxygenase, domain 1"/>
    <property type="match status" value="1"/>
</dbReference>
<organism evidence="2 3">
    <name type="scientific">Rathayibacter oskolensis</name>
    <dbReference type="NCBI Taxonomy" id="1891671"/>
    <lineage>
        <taxon>Bacteria</taxon>
        <taxon>Bacillati</taxon>
        <taxon>Actinomycetota</taxon>
        <taxon>Actinomycetes</taxon>
        <taxon>Micrococcales</taxon>
        <taxon>Microbacteriaceae</taxon>
        <taxon>Rathayibacter</taxon>
    </lineage>
</organism>
<sequence length="111" mass="11445">MSGTAGVIGHVDVAGEDIGALSAFYQRVFGWTVESRGPGYAQVTTPTLRGALVEAPQSSMTLGIVVEDLDSALAEAVTAGGRVVMPATDNGWVLKAQVEDPAGNVMTLIQK</sequence>
<reference evidence="3" key="1">
    <citation type="submission" date="2017-04" db="EMBL/GenBank/DDBJ databases">
        <authorList>
            <person name="Varghese N."/>
            <person name="Submissions S."/>
        </authorList>
    </citation>
    <scope>NUCLEOTIDE SEQUENCE [LARGE SCALE GENOMIC DNA]</scope>
    <source>
        <strain evidence="3">VKM Ac-2121</strain>
    </source>
</reference>
<dbReference type="Proteomes" id="UP000193711">
    <property type="component" value="Unassembled WGS sequence"/>
</dbReference>
<dbReference type="PROSITE" id="PS51819">
    <property type="entry name" value="VOC"/>
    <property type="match status" value="1"/>
</dbReference>
<name>A0A1X7N4R7_9MICO</name>
<dbReference type="InterPro" id="IPR052164">
    <property type="entry name" value="Anthracycline_SecMetBiosynth"/>
</dbReference>
<dbReference type="EMBL" id="FXBM01000001">
    <property type="protein sequence ID" value="SMH31742.1"/>
    <property type="molecule type" value="Genomic_DNA"/>
</dbReference>
<feature type="domain" description="VOC" evidence="1">
    <location>
        <begin position="7"/>
        <end position="111"/>
    </location>
</feature>
<accession>A0A1X7N4R7</accession>
<keyword evidence="3" id="KW-1185">Reference proteome</keyword>
<dbReference type="SUPFAM" id="SSF54593">
    <property type="entry name" value="Glyoxalase/Bleomycin resistance protein/Dihydroxybiphenyl dioxygenase"/>
    <property type="match status" value="1"/>
</dbReference>
<dbReference type="Pfam" id="PF00903">
    <property type="entry name" value="Glyoxalase"/>
    <property type="match status" value="1"/>
</dbReference>
<dbReference type="InterPro" id="IPR029068">
    <property type="entry name" value="Glyas_Bleomycin-R_OHBP_Dase"/>
</dbReference>
<gene>
    <name evidence="2" type="ORF">SAMN06295885_0632</name>
</gene>
<evidence type="ECO:0000313" key="3">
    <source>
        <dbReference type="Proteomes" id="UP000193711"/>
    </source>
</evidence>
<evidence type="ECO:0000313" key="2">
    <source>
        <dbReference type="EMBL" id="SMH31742.1"/>
    </source>
</evidence>
<dbReference type="PANTHER" id="PTHR33993">
    <property type="entry name" value="GLYOXALASE-RELATED"/>
    <property type="match status" value="1"/>
</dbReference>
<dbReference type="AlphaFoldDB" id="A0A1X7N4R7"/>
<protein>
    <recommendedName>
        <fullName evidence="1">VOC domain-containing protein</fullName>
    </recommendedName>
</protein>
<dbReference type="RefSeq" id="WP_165759522.1">
    <property type="nucleotide sequence ID" value="NZ_FXBM01000001.1"/>
</dbReference>
<evidence type="ECO:0000259" key="1">
    <source>
        <dbReference type="PROSITE" id="PS51819"/>
    </source>
</evidence>
<proteinExistence type="predicted"/>
<dbReference type="STRING" id="1891671.SAMN06295885_0632"/>
<dbReference type="PANTHER" id="PTHR33993:SF14">
    <property type="entry name" value="GB|AAF24581.1"/>
    <property type="match status" value="1"/>
</dbReference>
<dbReference type="InterPro" id="IPR037523">
    <property type="entry name" value="VOC_core"/>
</dbReference>
<dbReference type="InterPro" id="IPR004360">
    <property type="entry name" value="Glyas_Fos-R_dOase_dom"/>
</dbReference>